<dbReference type="PROSITE" id="PS51625">
    <property type="entry name" value="SAM_MT_TRMB"/>
    <property type="match status" value="1"/>
</dbReference>
<evidence type="ECO:0000313" key="9">
    <source>
        <dbReference type="Proteomes" id="UP000000321"/>
    </source>
</evidence>
<dbReference type="EC" id="2.1.1.33" evidence="7"/>
<feature type="binding site" evidence="7">
    <location>
        <position position="116"/>
    </location>
    <ligand>
        <name>S-adenosyl-L-methionine</name>
        <dbReference type="ChEBI" id="CHEBI:59789"/>
    </ligand>
</feature>
<sequence length="233" mass="26724">MTAEGHPERSREAFFGRLKGPKLRPGQTALIEEVLPQLRPDLTKPAPEALTDLFPVPVEAVRLEIGFGGGEHLLHESGRFPRTGFIGVEPFVNGMAKLLSAIQDAPRPNLRLYDDDATRLLDWLPSASLAGVDLFYPDPWPKRRHFKRRFVNARNLDRIARVLAPGSNFRFASDIDTYVDWTLRHCRDHAEFEWTAERAADWHTPYEAWPGTRYEAKAIREGRPPAYLTFRRR</sequence>
<dbReference type="SUPFAM" id="SSF53335">
    <property type="entry name" value="S-adenosyl-L-methionine-dependent methyltransferases"/>
    <property type="match status" value="1"/>
</dbReference>
<keyword evidence="5 7" id="KW-0949">S-adenosyl-L-methionine</keyword>
<dbReference type="Pfam" id="PF02390">
    <property type="entry name" value="Methyltransf_4"/>
    <property type="match status" value="1"/>
</dbReference>
<feature type="binding site" evidence="7">
    <location>
        <position position="142"/>
    </location>
    <ligand>
        <name>substrate</name>
    </ligand>
</feature>
<dbReference type="GO" id="GO:0008176">
    <property type="term" value="F:tRNA (guanine(46)-N7)-methyltransferase activity"/>
    <property type="evidence" value="ECO:0007669"/>
    <property type="project" value="UniProtKB-UniRule"/>
</dbReference>
<gene>
    <name evidence="7" type="primary">trmB</name>
    <name evidence="8" type="ORF">SI859A1_03224</name>
</gene>
<evidence type="ECO:0000313" key="8">
    <source>
        <dbReference type="EMBL" id="EAS49016.1"/>
    </source>
</evidence>
<dbReference type="InterPro" id="IPR003358">
    <property type="entry name" value="tRNA_(Gua-N-7)_MeTrfase_Trmb"/>
</dbReference>
<comment type="function">
    <text evidence="2 7">Catalyzes the formation of N(7)-methylguanine at position 46 (m7G46) in tRNA.</text>
</comment>
<comment type="catalytic activity">
    <reaction evidence="1 7">
        <text>guanosine(46) in tRNA + S-adenosyl-L-methionine = N(7)-methylguanosine(46) in tRNA + S-adenosyl-L-homocysteine</text>
        <dbReference type="Rhea" id="RHEA:42708"/>
        <dbReference type="Rhea" id="RHEA-COMP:10188"/>
        <dbReference type="Rhea" id="RHEA-COMP:10189"/>
        <dbReference type="ChEBI" id="CHEBI:57856"/>
        <dbReference type="ChEBI" id="CHEBI:59789"/>
        <dbReference type="ChEBI" id="CHEBI:74269"/>
        <dbReference type="ChEBI" id="CHEBI:74480"/>
        <dbReference type="EC" id="2.1.1.33"/>
    </reaction>
</comment>
<evidence type="ECO:0000256" key="5">
    <source>
        <dbReference type="ARBA" id="ARBA00022691"/>
    </source>
</evidence>
<dbReference type="Gene3D" id="3.40.50.150">
    <property type="entry name" value="Vaccinia Virus protein VP39"/>
    <property type="match status" value="1"/>
</dbReference>
<dbReference type="HAMAP" id="MF_01057">
    <property type="entry name" value="tRNA_methyltr_TrmB"/>
    <property type="match status" value="1"/>
</dbReference>
<feature type="binding site" evidence="7">
    <location>
        <position position="89"/>
    </location>
    <ligand>
        <name>S-adenosyl-L-methionine</name>
        <dbReference type="ChEBI" id="CHEBI:59789"/>
    </ligand>
</feature>
<dbReference type="OrthoDB" id="9802090at2"/>
<feature type="binding site" evidence="7">
    <location>
        <position position="64"/>
    </location>
    <ligand>
        <name>S-adenosyl-L-methionine</name>
        <dbReference type="ChEBI" id="CHEBI:59789"/>
    </ligand>
</feature>
<dbReference type="HOGENOM" id="CLU_050910_0_3_5"/>
<reference evidence="8 9" key="1">
    <citation type="journal article" date="2008" name="Appl. Environ. Microbiol.">
        <title>Genomic insights into Mn(II) oxidation by the marine alphaproteobacterium Aurantimonas sp. strain SI85-9A1.</title>
        <authorList>
            <person name="Dick G.J."/>
            <person name="Podell S."/>
            <person name="Johnson H.A."/>
            <person name="Rivera-Espinoza Y."/>
            <person name="Bernier-Latmani R."/>
            <person name="McCarthy J.K."/>
            <person name="Torpey J.W."/>
            <person name="Clement B.G."/>
            <person name="Gaasterland T."/>
            <person name="Tebo B.M."/>
        </authorList>
    </citation>
    <scope>NUCLEOTIDE SEQUENCE [LARGE SCALE GENOMIC DNA]</scope>
    <source>
        <strain evidence="8 9">SI85-9A1</strain>
    </source>
</reference>
<protein>
    <recommendedName>
        <fullName evidence="7">tRNA (guanine-N(7)-)-methyltransferase</fullName>
        <ecNumber evidence="7">2.1.1.33</ecNumber>
    </recommendedName>
    <alternativeName>
        <fullName evidence="7">tRNA (guanine(46)-N(7))-methyltransferase</fullName>
    </alternativeName>
    <alternativeName>
        <fullName evidence="7">tRNA(m7G46)-methyltransferase</fullName>
    </alternativeName>
</protein>
<evidence type="ECO:0000256" key="7">
    <source>
        <dbReference type="HAMAP-Rule" id="MF_01057"/>
    </source>
</evidence>
<organism evidence="8 9">
    <name type="scientific">Aurantimonas manganoxydans (strain ATCC BAA-1229 / DSM 21871 / SI85-9A1)</name>
    <dbReference type="NCBI Taxonomy" id="287752"/>
    <lineage>
        <taxon>Bacteria</taxon>
        <taxon>Pseudomonadati</taxon>
        <taxon>Pseudomonadota</taxon>
        <taxon>Alphaproteobacteria</taxon>
        <taxon>Hyphomicrobiales</taxon>
        <taxon>Aurantimonadaceae</taxon>
        <taxon>Aurantimonas</taxon>
    </lineage>
</organism>
<dbReference type="GO" id="GO:0043527">
    <property type="term" value="C:tRNA methyltransferase complex"/>
    <property type="evidence" value="ECO:0007669"/>
    <property type="project" value="TreeGrafter"/>
</dbReference>
<proteinExistence type="inferred from homology"/>
<evidence type="ECO:0000256" key="6">
    <source>
        <dbReference type="ARBA" id="ARBA00022694"/>
    </source>
</evidence>
<name>Q1YFF7_AURMS</name>
<dbReference type="Proteomes" id="UP000000321">
    <property type="component" value="Unassembled WGS sequence"/>
</dbReference>
<keyword evidence="9" id="KW-1185">Reference proteome</keyword>
<dbReference type="EMBL" id="AAPJ01000006">
    <property type="protein sequence ID" value="EAS49016.1"/>
    <property type="molecule type" value="Genomic_DNA"/>
</dbReference>
<dbReference type="InterPro" id="IPR055361">
    <property type="entry name" value="tRNA_methyltr_TrmB_bact"/>
</dbReference>
<dbReference type="PANTHER" id="PTHR23417">
    <property type="entry name" value="3-DEOXY-D-MANNO-OCTULOSONIC-ACID TRANSFERASE/TRNA GUANINE-N 7 - -METHYLTRANSFERASE"/>
    <property type="match status" value="1"/>
</dbReference>
<evidence type="ECO:0000256" key="2">
    <source>
        <dbReference type="ARBA" id="ARBA00003015"/>
    </source>
</evidence>
<dbReference type="RefSeq" id="WP_009211037.1">
    <property type="nucleotide sequence ID" value="NZ_BBWP01000004.1"/>
</dbReference>
<dbReference type="PANTHER" id="PTHR23417:SF14">
    <property type="entry name" value="PENTACOTRIPEPTIDE-REPEAT REGION OF PRORP DOMAIN-CONTAINING PROTEIN"/>
    <property type="match status" value="1"/>
</dbReference>
<accession>Q1YFF7</accession>
<evidence type="ECO:0000256" key="4">
    <source>
        <dbReference type="ARBA" id="ARBA00022679"/>
    </source>
</evidence>
<feature type="binding site" evidence="7">
    <location>
        <position position="174"/>
    </location>
    <ligand>
        <name>substrate</name>
    </ligand>
</feature>
<feature type="binding site" evidence="7">
    <location>
        <position position="138"/>
    </location>
    <ligand>
        <name>S-adenosyl-L-methionine</name>
        <dbReference type="ChEBI" id="CHEBI:59789"/>
    </ligand>
</feature>
<feature type="binding site" evidence="7">
    <location>
        <begin position="212"/>
        <end position="215"/>
    </location>
    <ligand>
        <name>substrate</name>
    </ligand>
</feature>
<dbReference type="AlphaFoldDB" id="Q1YFF7"/>
<evidence type="ECO:0000256" key="3">
    <source>
        <dbReference type="ARBA" id="ARBA00022603"/>
    </source>
</evidence>
<comment type="pathway">
    <text evidence="7">tRNA modification; N(7)-methylguanine-tRNA biosynthesis.</text>
</comment>
<evidence type="ECO:0000256" key="1">
    <source>
        <dbReference type="ARBA" id="ARBA00000142"/>
    </source>
</evidence>
<comment type="caution">
    <text evidence="7">Lacks conserved residue(s) required for the propagation of feature annotation.</text>
</comment>
<keyword evidence="4 7" id="KW-0808">Transferase</keyword>
<keyword evidence="6 7" id="KW-0819">tRNA processing</keyword>
<dbReference type="BioCyc" id="AURANTIMONAS:SI859A1_03224-MONOMER"/>
<comment type="similarity">
    <text evidence="7">Belongs to the class I-like SAM-binding methyltransferase superfamily. TrmB family.</text>
</comment>
<comment type="caution">
    <text evidence="8">The sequence shown here is derived from an EMBL/GenBank/DDBJ whole genome shotgun (WGS) entry which is preliminary data.</text>
</comment>
<keyword evidence="3 7" id="KW-0489">Methyltransferase</keyword>
<dbReference type="InterPro" id="IPR029063">
    <property type="entry name" value="SAM-dependent_MTases_sf"/>
</dbReference>
<dbReference type="UniPathway" id="UPA00989"/>